<protein>
    <submittedName>
        <fullName evidence="1">Uncharacterized protein</fullName>
    </submittedName>
</protein>
<comment type="caution">
    <text evidence="1">The sequence shown here is derived from an EMBL/GenBank/DDBJ whole genome shotgun (WGS) entry which is preliminary data.</text>
</comment>
<gene>
    <name evidence="1" type="ORF">E3O65_01525</name>
</gene>
<reference evidence="1 2" key="1">
    <citation type="submission" date="2019-03" db="EMBL/GenBank/DDBJ databases">
        <title>Genomics of glacier-inhabiting Cryobacterium strains.</title>
        <authorList>
            <person name="Liu Q."/>
            <person name="Xin Y.-H."/>
        </authorList>
    </citation>
    <scope>NUCLEOTIDE SEQUENCE [LARGE SCALE GENOMIC DNA]</scope>
    <source>
        <strain evidence="1 2">TMT4-23</strain>
    </source>
</reference>
<sequence>MFIQNAPPEDPAASASRPELVEVDRYGIPLDVFGDYPPPEFFEVIGRIVAINAKIEYLKERLDNLPPSETTGIKKVQQFLKRDSSGRMDRNAIVHSFWTFGASTENPNLILGIRYKVRKLASGEIATTSIRDVPDSEREQDIVQFELVGLRKILKRDLATMQVGELAYSEVMLQWAARQDPTAAGAFGGS</sequence>
<accession>A0ABY2JCM9</accession>
<name>A0ABY2JCM9_9MICO</name>
<evidence type="ECO:0000313" key="2">
    <source>
        <dbReference type="Proteomes" id="UP000298355"/>
    </source>
</evidence>
<dbReference type="RefSeq" id="WP_134361997.1">
    <property type="nucleotide sequence ID" value="NZ_SOGJ01000006.1"/>
</dbReference>
<organism evidence="1 2">
    <name type="scientific">Cryobacterium breve</name>
    <dbReference type="NCBI Taxonomy" id="1259258"/>
    <lineage>
        <taxon>Bacteria</taxon>
        <taxon>Bacillati</taxon>
        <taxon>Actinomycetota</taxon>
        <taxon>Actinomycetes</taxon>
        <taxon>Micrococcales</taxon>
        <taxon>Microbacteriaceae</taxon>
        <taxon>Cryobacterium</taxon>
    </lineage>
</organism>
<evidence type="ECO:0000313" key="1">
    <source>
        <dbReference type="EMBL" id="TFD01354.1"/>
    </source>
</evidence>
<dbReference type="EMBL" id="SOGJ01000006">
    <property type="protein sequence ID" value="TFD01354.1"/>
    <property type="molecule type" value="Genomic_DNA"/>
</dbReference>
<keyword evidence="2" id="KW-1185">Reference proteome</keyword>
<dbReference type="Proteomes" id="UP000298355">
    <property type="component" value="Unassembled WGS sequence"/>
</dbReference>
<proteinExistence type="predicted"/>